<dbReference type="InterPro" id="IPR038488">
    <property type="entry name" value="Integrase_DNA-bd_sf"/>
</dbReference>
<dbReference type="RefSeq" id="WP_244504742.1">
    <property type="nucleotide sequence ID" value="NZ_FNPX01000025.1"/>
</dbReference>
<evidence type="ECO:0000256" key="4">
    <source>
        <dbReference type="ARBA" id="ARBA00023172"/>
    </source>
</evidence>
<dbReference type="GO" id="GO:0006310">
    <property type="term" value="P:DNA recombination"/>
    <property type="evidence" value="ECO:0007669"/>
    <property type="project" value="UniProtKB-KW"/>
</dbReference>
<feature type="domain" description="Core-binding (CB)" evidence="7">
    <location>
        <begin position="171"/>
        <end position="252"/>
    </location>
</feature>
<dbReference type="InterPro" id="IPR053876">
    <property type="entry name" value="Phage_int_M"/>
</dbReference>
<gene>
    <name evidence="8" type="ORF">SAMN05444004_12526</name>
</gene>
<dbReference type="GO" id="GO:0015074">
    <property type="term" value="P:DNA integration"/>
    <property type="evidence" value="ECO:0007669"/>
    <property type="project" value="UniProtKB-KW"/>
</dbReference>
<dbReference type="PROSITE" id="PS51900">
    <property type="entry name" value="CB"/>
    <property type="match status" value="1"/>
</dbReference>
<evidence type="ECO:0000256" key="2">
    <source>
        <dbReference type="ARBA" id="ARBA00022908"/>
    </source>
</evidence>
<evidence type="ECO:0000313" key="8">
    <source>
        <dbReference type="EMBL" id="SDZ58449.1"/>
    </source>
</evidence>
<evidence type="ECO:0000256" key="1">
    <source>
        <dbReference type="ARBA" id="ARBA00008857"/>
    </source>
</evidence>
<dbReference type="EMBL" id="FNPX01000025">
    <property type="protein sequence ID" value="SDZ58449.1"/>
    <property type="molecule type" value="Genomic_DNA"/>
</dbReference>
<protein>
    <submittedName>
        <fullName evidence="8">Integrase</fullName>
    </submittedName>
</protein>
<dbReference type="InterPro" id="IPR044068">
    <property type="entry name" value="CB"/>
</dbReference>
<evidence type="ECO:0000313" key="9">
    <source>
        <dbReference type="Proteomes" id="UP000198914"/>
    </source>
</evidence>
<name>A0A1H3UA46_9RHOB</name>
<dbReference type="STRING" id="1244108.SAMN05444004_12526"/>
<keyword evidence="3 5" id="KW-0238">DNA-binding</keyword>
<dbReference type="PANTHER" id="PTHR30629">
    <property type="entry name" value="PROPHAGE INTEGRASE"/>
    <property type="match status" value="1"/>
</dbReference>
<proteinExistence type="inferred from homology"/>
<reference evidence="9" key="1">
    <citation type="submission" date="2016-10" db="EMBL/GenBank/DDBJ databases">
        <authorList>
            <person name="Varghese N."/>
            <person name="Submissions S."/>
        </authorList>
    </citation>
    <scope>NUCLEOTIDE SEQUENCE [LARGE SCALE GENOMIC DNA]</scope>
    <source>
        <strain evidence="9">DSM 100420</strain>
    </source>
</reference>
<dbReference type="Gene3D" id="1.10.443.10">
    <property type="entry name" value="Intergrase catalytic core"/>
    <property type="match status" value="1"/>
</dbReference>
<dbReference type="Pfam" id="PF13356">
    <property type="entry name" value="Arm-DNA-bind_3"/>
    <property type="match status" value="1"/>
</dbReference>
<keyword evidence="4" id="KW-0233">DNA recombination</keyword>
<dbReference type="InterPro" id="IPR025166">
    <property type="entry name" value="Integrase_DNA_bind_dom"/>
</dbReference>
<dbReference type="InterPro" id="IPR013762">
    <property type="entry name" value="Integrase-like_cat_sf"/>
</dbReference>
<dbReference type="PROSITE" id="PS51898">
    <property type="entry name" value="TYR_RECOMBINASE"/>
    <property type="match status" value="1"/>
</dbReference>
<dbReference type="CDD" id="cd00801">
    <property type="entry name" value="INT_P4_C"/>
    <property type="match status" value="1"/>
</dbReference>
<evidence type="ECO:0000256" key="5">
    <source>
        <dbReference type="PROSITE-ProRule" id="PRU01248"/>
    </source>
</evidence>
<dbReference type="Gene3D" id="3.30.160.390">
    <property type="entry name" value="Integrase, DNA-binding domain"/>
    <property type="match status" value="1"/>
</dbReference>
<keyword evidence="2" id="KW-0229">DNA integration</keyword>
<dbReference type="GO" id="GO:0003677">
    <property type="term" value="F:DNA binding"/>
    <property type="evidence" value="ECO:0007669"/>
    <property type="project" value="UniProtKB-UniRule"/>
</dbReference>
<comment type="similarity">
    <text evidence="1">Belongs to the 'phage' integrase family.</text>
</comment>
<dbReference type="InterPro" id="IPR002104">
    <property type="entry name" value="Integrase_catalytic"/>
</dbReference>
<dbReference type="Gene3D" id="1.10.150.130">
    <property type="match status" value="1"/>
</dbReference>
<dbReference type="SUPFAM" id="SSF56349">
    <property type="entry name" value="DNA breaking-rejoining enzymes"/>
    <property type="match status" value="1"/>
</dbReference>
<dbReference type="InterPro" id="IPR010998">
    <property type="entry name" value="Integrase_recombinase_N"/>
</dbReference>
<organism evidence="8 9">
    <name type="scientific">Jannaschia faecimaris</name>
    <dbReference type="NCBI Taxonomy" id="1244108"/>
    <lineage>
        <taxon>Bacteria</taxon>
        <taxon>Pseudomonadati</taxon>
        <taxon>Pseudomonadota</taxon>
        <taxon>Alphaproteobacteria</taxon>
        <taxon>Rhodobacterales</taxon>
        <taxon>Roseobacteraceae</taxon>
        <taxon>Jannaschia</taxon>
    </lineage>
</organism>
<sequence>MASLNPFETKRKKARIGASSRVREWFVADRKSAINYSEAIQKGAILTDKHMFFIGCTSEIISDVSGCSCMILGTEMGTGVPTKRLTAAQVRAASKPGKYYDEHGLFMRVEASGSKRWVQRLTVNGRSREIGLGSAELVSLAEARAQAYDNRRLARQGGDPIAARARSKAVPTFEQAAHEVYEAHRPTWKNAKHAAQFISTLETYAFPTLGSKPVAEVTTSDILTVLSPIWTSKTETARRVRQRIGTIMRWCVAKGYRPDDPTSSVHLALPQVKSKVAHRRALPYDEVATCLSTVQASGASTSTKLALEFLILTAARSGEVRGAIWAEIDLTQGVWVVPAERMKAGAEHKVPLSPRALKILEEAKCLSDGSDLVFPGMKPGRPLSDMTLSKLIKELGYQADVHGFRTSFRTWAQEKTNLQGEVVEKALAHAVKNKVEAAYARSDLFEKRRVLMAAWADYLSGQEGTVVPLREQV</sequence>
<dbReference type="AlphaFoldDB" id="A0A1H3UA46"/>
<accession>A0A1H3UA46</accession>
<dbReference type="Pfam" id="PF22022">
    <property type="entry name" value="Phage_int_M"/>
    <property type="match status" value="1"/>
</dbReference>
<dbReference type="PANTHER" id="PTHR30629:SF2">
    <property type="entry name" value="PROPHAGE INTEGRASE INTS-RELATED"/>
    <property type="match status" value="1"/>
</dbReference>
<feature type="domain" description="Tyr recombinase" evidence="6">
    <location>
        <begin position="277"/>
        <end position="452"/>
    </location>
</feature>
<keyword evidence="9" id="KW-1185">Reference proteome</keyword>
<dbReference type="InterPro" id="IPR011010">
    <property type="entry name" value="DNA_brk_join_enz"/>
</dbReference>
<dbReference type="Pfam" id="PF00589">
    <property type="entry name" value="Phage_integrase"/>
    <property type="match status" value="1"/>
</dbReference>
<dbReference type="Proteomes" id="UP000198914">
    <property type="component" value="Unassembled WGS sequence"/>
</dbReference>
<evidence type="ECO:0000256" key="3">
    <source>
        <dbReference type="ARBA" id="ARBA00023125"/>
    </source>
</evidence>
<evidence type="ECO:0000259" key="7">
    <source>
        <dbReference type="PROSITE" id="PS51900"/>
    </source>
</evidence>
<evidence type="ECO:0000259" key="6">
    <source>
        <dbReference type="PROSITE" id="PS51898"/>
    </source>
</evidence>
<dbReference type="InterPro" id="IPR050808">
    <property type="entry name" value="Phage_Integrase"/>
</dbReference>